<dbReference type="GO" id="GO:0044877">
    <property type="term" value="F:protein-containing complex binding"/>
    <property type="evidence" value="ECO:0007669"/>
    <property type="project" value="TreeGrafter"/>
</dbReference>
<dbReference type="Pfam" id="PF01370">
    <property type="entry name" value="Epimerase"/>
    <property type="match status" value="1"/>
</dbReference>
<dbReference type="InterPro" id="IPR051207">
    <property type="entry name" value="ComplexI_NDUFA9_subunit"/>
</dbReference>
<name>A0A2Z6E358_9GAMM</name>
<evidence type="ECO:0000259" key="1">
    <source>
        <dbReference type="Pfam" id="PF01370"/>
    </source>
</evidence>
<sequence>MLVFGASGAIGRFLLPRLRAAGVPVLAVSRRPRPAHAGVSWLEGALPDAVPALPVAPAGIVSLGPLGPFAQWLDTVRPRGARVVALSSMSAQSKQCSPVAAERAIAAALQAGEARLARACRAAQASHVVLRPTLIYGAGLDRSLTPIVRRARRLRVFPLPAGRGLRQPVHADDIALAVLAALARPQLDGQVLAIGGGEQLSAVQMFARVRASLPFATVPLPLPAVLLRAGARLLPRLRGPLGRLDEDLVADNAELERLLDVHPRPFAPTAAAWTPPTPP</sequence>
<accession>A0A2Z6E358</accession>
<reference evidence="3" key="2">
    <citation type="submission" date="2018-06" db="EMBL/GenBank/DDBJ databases">
        <title>Genome sequence of Rhodanobacteraceae bacterium strain Dysh456.</title>
        <authorList>
            <person name="Fukui M."/>
        </authorList>
    </citation>
    <scope>NUCLEOTIDE SEQUENCE [LARGE SCALE GENOMIC DNA]</scope>
    <source>
        <strain evidence="3">Dysh456</strain>
    </source>
</reference>
<keyword evidence="3" id="KW-1185">Reference proteome</keyword>
<protein>
    <recommendedName>
        <fullName evidence="1">NAD-dependent epimerase/dehydratase domain-containing protein</fullName>
    </recommendedName>
</protein>
<dbReference type="InterPro" id="IPR001509">
    <property type="entry name" value="Epimerase_deHydtase"/>
</dbReference>
<gene>
    <name evidence="2" type="ORF">ALSL_0286</name>
</gene>
<dbReference type="Gene3D" id="3.40.50.720">
    <property type="entry name" value="NAD(P)-binding Rossmann-like Domain"/>
    <property type="match status" value="1"/>
</dbReference>
<feature type="domain" description="NAD-dependent epimerase/dehydratase" evidence="1">
    <location>
        <begin position="79"/>
        <end position="195"/>
    </location>
</feature>
<dbReference type="PANTHER" id="PTHR12126">
    <property type="entry name" value="NADH-UBIQUINONE OXIDOREDUCTASE 39 KDA SUBUNIT-RELATED"/>
    <property type="match status" value="1"/>
</dbReference>
<dbReference type="EMBL" id="AP018560">
    <property type="protein sequence ID" value="BBD78958.1"/>
    <property type="molecule type" value="Genomic_DNA"/>
</dbReference>
<organism evidence="2 3">
    <name type="scientific">Aerosticca soli</name>
    <dbReference type="NCBI Taxonomy" id="2010829"/>
    <lineage>
        <taxon>Bacteria</taxon>
        <taxon>Pseudomonadati</taxon>
        <taxon>Pseudomonadota</taxon>
        <taxon>Gammaproteobacteria</taxon>
        <taxon>Lysobacterales</taxon>
        <taxon>Rhodanobacteraceae</taxon>
        <taxon>Aerosticca</taxon>
    </lineage>
</organism>
<dbReference type="InterPro" id="IPR036291">
    <property type="entry name" value="NAD(P)-bd_dom_sf"/>
</dbReference>
<dbReference type="SUPFAM" id="SSF51735">
    <property type="entry name" value="NAD(P)-binding Rossmann-fold domains"/>
    <property type="match status" value="1"/>
</dbReference>
<dbReference type="KEGG" id="rbd:ALSL_0286"/>
<dbReference type="Proteomes" id="UP000270530">
    <property type="component" value="Chromosome"/>
</dbReference>
<proteinExistence type="predicted"/>
<dbReference type="AlphaFoldDB" id="A0A2Z6E358"/>
<evidence type="ECO:0000313" key="3">
    <source>
        <dbReference type="Proteomes" id="UP000270530"/>
    </source>
</evidence>
<dbReference type="PANTHER" id="PTHR12126:SF11">
    <property type="entry name" value="NADH DEHYDROGENASE [UBIQUINONE] 1 ALPHA SUBCOMPLEX SUBUNIT 9, MITOCHONDRIAL"/>
    <property type="match status" value="1"/>
</dbReference>
<evidence type="ECO:0000313" key="2">
    <source>
        <dbReference type="EMBL" id="BBD78958.1"/>
    </source>
</evidence>
<reference evidence="3" key="1">
    <citation type="submission" date="2018-04" db="EMBL/GenBank/DDBJ databases">
        <authorList>
            <person name="Watanabe M."/>
            <person name="Kojima H."/>
        </authorList>
    </citation>
    <scope>NUCLEOTIDE SEQUENCE [LARGE SCALE GENOMIC DNA]</scope>
    <source>
        <strain evidence="3">Dysh456</strain>
    </source>
</reference>